<sequence length="152" mass="16881">MIIPLGLALTLASGIAPVTSRWAQDQERRILAEGKPLEAQDLAFAAELEIESPEGIRVLEINPIPTPLPQPVLKLAESWGFPVFAPAGMTLGRGIYILHGHSRVMRHELVHVAQYQRLGGIGPFMKQYLMECLFHGYFAAPLEEEARVRSEE</sequence>
<evidence type="ECO:0000313" key="1">
    <source>
        <dbReference type="EMBL" id="QJE98274.1"/>
    </source>
</evidence>
<dbReference type="AlphaFoldDB" id="A0A858RP36"/>
<dbReference type="EMBL" id="CP051774">
    <property type="protein sequence ID" value="QJE98274.1"/>
    <property type="molecule type" value="Genomic_DNA"/>
</dbReference>
<dbReference type="Proteomes" id="UP000501812">
    <property type="component" value="Chromosome"/>
</dbReference>
<dbReference type="KEGG" id="luo:HHL09_21645"/>
<proteinExistence type="predicted"/>
<dbReference type="RefSeq" id="WP_169456733.1">
    <property type="nucleotide sequence ID" value="NZ_CP051774.1"/>
</dbReference>
<organism evidence="1 2">
    <name type="scientific">Luteolibacter luteus</name>
    <dbReference type="NCBI Taxonomy" id="2728835"/>
    <lineage>
        <taxon>Bacteria</taxon>
        <taxon>Pseudomonadati</taxon>
        <taxon>Verrucomicrobiota</taxon>
        <taxon>Verrucomicrobiia</taxon>
        <taxon>Verrucomicrobiales</taxon>
        <taxon>Verrucomicrobiaceae</taxon>
        <taxon>Luteolibacter</taxon>
    </lineage>
</organism>
<protein>
    <recommendedName>
        <fullName evidence="3">DUF4157 domain-containing protein</fullName>
    </recommendedName>
</protein>
<keyword evidence="2" id="KW-1185">Reference proteome</keyword>
<name>A0A858RP36_9BACT</name>
<gene>
    <name evidence="1" type="ORF">HHL09_21645</name>
</gene>
<reference evidence="1 2" key="1">
    <citation type="submission" date="2020-04" db="EMBL/GenBank/DDBJ databases">
        <title>Luteolibacter sp. G-1-1-1 isolated from soil.</title>
        <authorList>
            <person name="Dahal R.H."/>
        </authorList>
    </citation>
    <scope>NUCLEOTIDE SEQUENCE [LARGE SCALE GENOMIC DNA]</scope>
    <source>
        <strain evidence="1 2">G-1-1-1</strain>
    </source>
</reference>
<accession>A0A858RP36</accession>
<evidence type="ECO:0000313" key="2">
    <source>
        <dbReference type="Proteomes" id="UP000501812"/>
    </source>
</evidence>
<evidence type="ECO:0008006" key="3">
    <source>
        <dbReference type="Google" id="ProtNLM"/>
    </source>
</evidence>